<evidence type="ECO:0000259" key="1">
    <source>
        <dbReference type="Pfam" id="PF01909"/>
    </source>
</evidence>
<accession>K9AHD7</accession>
<dbReference type="Gene3D" id="3.30.460.10">
    <property type="entry name" value="Beta Polymerase, domain 2"/>
    <property type="match status" value="1"/>
</dbReference>
<comment type="caution">
    <text evidence="2">The sequence shown here is derived from an EMBL/GenBank/DDBJ whole genome shotgun (WGS) entry which is preliminary data.</text>
</comment>
<dbReference type="InterPro" id="IPR002934">
    <property type="entry name" value="Polymerase_NTP_transf_dom"/>
</dbReference>
<dbReference type="SUPFAM" id="SSF81301">
    <property type="entry name" value="Nucleotidyltransferase"/>
    <property type="match status" value="1"/>
</dbReference>
<name>K9AHD7_9MICO</name>
<dbReference type="Proteomes" id="UP000009879">
    <property type="component" value="Unassembled WGS sequence"/>
</dbReference>
<organism evidence="2 3">
    <name type="scientific">Brevibacterium casei S18</name>
    <dbReference type="NCBI Taxonomy" id="1229781"/>
    <lineage>
        <taxon>Bacteria</taxon>
        <taxon>Bacillati</taxon>
        <taxon>Actinomycetota</taxon>
        <taxon>Actinomycetes</taxon>
        <taxon>Micrococcales</taxon>
        <taxon>Brevibacteriaceae</taxon>
        <taxon>Brevibacterium</taxon>
    </lineage>
</organism>
<sequence length="78" mass="8777">MRVFGSAVSDRFDPESSDLDFIVDFVPGRDSMFDDYFGLLEDLSALFDREVELVVGRALKNPYFRESALSGAQELYAA</sequence>
<dbReference type="Pfam" id="PF01909">
    <property type="entry name" value="NTP_transf_2"/>
    <property type="match status" value="1"/>
</dbReference>
<dbReference type="AlphaFoldDB" id="K9AHD7"/>
<evidence type="ECO:0000313" key="3">
    <source>
        <dbReference type="Proteomes" id="UP000009879"/>
    </source>
</evidence>
<dbReference type="eggNOG" id="COG1669">
    <property type="taxonomic scope" value="Bacteria"/>
</dbReference>
<gene>
    <name evidence="2" type="ORF">C272_10798</name>
</gene>
<proteinExistence type="predicted"/>
<dbReference type="InterPro" id="IPR043519">
    <property type="entry name" value="NT_sf"/>
</dbReference>
<dbReference type="EMBL" id="AMSP01000008">
    <property type="protein sequence ID" value="EKU46733.1"/>
    <property type="molecule type" value="Genomic_DNA"/>
</dbReference>
<protein>
    <recommendedName>
        <fullName evidence="1">Polymerase nucleotidyl transferase domain-containing protein</fullName>
    </recommendedName>
</protein>
<feature type="domain" description="Polymerase nucleotidyl transferase" evidence="1">
    <location>
        <begin position="2"/>
        <end position="73"/>
    </location>
</feature>
<dbReference type="GO" id="GO:0016779">
    <property type="term" value="F:nucleotidyltransferase activity"/>
    <property type="evidence" value="ECO:0007669"/>
    <property type="project" value="InterPro"/>
</dbReference>
<reference evidence="2 3" key="1">
    <citation type="submission" date="2012-09" db="EMBL/GenBank/DDBJ databases">
        <title>Genome Sequence of Brevibacterium casei S18.</title>
        <authorList>
            <person name="Sharma R."/>
            <person name="Singh A."/>
            <person name="Jangir P.K."/>
        </authorList>
    </citation>
    <scope>NUCLEOTIDE SEQUENCE [LARGE SCALE GENOMIC DNA]</scope>
    <source>
        <strain evidence="2 3">S18</strain>
    </source>
</reference>
<keyword evidence="3" id="KW-1185">Reference proteome</keyword>
<dbReference type="PATRIC" id="fig|1229781.4.peg.2172"/>
<evidence type="ECO:0000313" key="2">
    <source>
        <dbReference type="EMBL" id="EKU46733.1"/>
    </source>
</evidence>